<proteinExistence type="inferred from homology"/>
<evidence type="ECO:0000256" key="10">
    <source>
        <dbReference type="ARBA" id="ARBA00023128"/>
    </source>
</evidence>
<dbReference type="CDD" id="cd07305">
    <property type="entry name" value="Porin3_Tom40"/>
    <property type="match status" value="1"/>
</dbReference>
<dbReference type="GO" id="GO:0005741">
    <property type="term" value="C:mitochondrial outer membrane"/>
    <property type="evidence" value="ECO:0007669"/>
    <property type="project" value="UniProtKB-SubCell"/>
</dbReference>
<evidence type="ECO:0000256" key="1">
    <source>
        <dbReference type="ARBA" id="ARBA00004374"/>
    </source>
</evidence>
<evidence type="ECO:0000256" key="3">
    <source>
        <dbReference type="ARBA" id="ARBA00022448"/>
    </source>
</evidence>
<dbReference type="EMBL" id="JASBNA010000003">
    <property type="protein sequence ID" value="KAK7693703.1"/>
    <property type="molecule type" value="Genomic_DNA"/>
</dbReference>
<dbReference type="GO" id="GO:0015288">
    <property type="term" value="F:porin activity"/>
    <property type="evidence" value="ECO:0007669"/>
    <property type="project" value="UniProtKB-KW"/>
</dbReference>
<comment type="subcellular location">
    <subcellularLocation>
        <location evidence="1">Mitochondrion outer membrane</location>
        <topology evidence="1">Multi-pass membrane protein</topology>
    </subcellularLocation>
</comment>
<feature type="region of interest" description="Disordered" evidence="14">
    <location>
        <begin position="1"/>
        <end position="20"/>
    </location>
</feature>
<evidence type="ECO:0000256" key="7">
    <source>
        <dbReference type="ARBA" id="ARBA00022927"/>
    </source>
</evidence>
<gene>
    <name evidence="15" type="ORF">QCA50_003275</name>
</gene>
<keyword evidence="9" id="KW-0626">Porin</keyword>
<dbReference type="GO" id="GO:0030150">
    <property type="term" value="P:protein import into mitochondrial matrix"/>
    <property type="evidence" value="ECO:0007669"/>
    <property type="project" value="InterPro"/>
</dbReference>
<dbReference type="InterPro" id="IPR037930">
    <property type="entry name" value="Tom40"/>
</dbReference>
<comment type="caution">
    <text evidence="15">The sequence shown here is derived from an EMBL/GenBank/DDBJ whole genome shotgun (WGS) entry which is preliminary data.</text>
</comment>
<name>A0AAW0GJ72_9APHY</name>
<dbReference type="GO" id="GO:0006811">
    <property type="term" value="P:monoatomic ion transport"/>
    <property type="evidence" value="ECO:0007669"/>
    <property type="project" value="UniProtKB-KW"/>
</dbReference>
<keyword evidence="16" id="KW-1185">Reference proteome</keyword>
<comment type="function">
    <text evidence="12">Channel-forming protein essential for import of protein precursors into mitochondria.</text>
</comment>
<keyword evidence="4" id="KW-1134">Transmembrane beta strand</keyword>
<evidence type="ECO:0000313" key="16">
    <source>
        <dbReference type="Proteomes" id="UP001385951"/>
    </source>
</evidence>
<sequence>MSSPPLQKPEASSSSSSTPVLSAAAPFTNLFNRFSAWRQSLDLPNPGSVESLTKEVKATHLTNFMFDGARADLTKALSSNPAFQVTHSFALGSQTQPSSYNFGAIFANNSVFMQGGVDNEGNVNMRVNQGWSENSVTKAQAQLGSQAGHSMLQLEHDYSGRDYSLNLKALNPHPADWSGIYIGSILQSVTKNIAFGFESVYQRPDPSMSELSTSFLAKYTASDKSWIATTQIQPPGIVQATYWQKLSEKIDVAADLQVVAVGSRRDALATLGAKWDLRMSSFRAQLDSTGKVSALLEQRFAPTFAFMVSGEIDHFKNAAKVGVGVMIESGSMTPEEMGMVPPGMPPPPQ</sequence>
<evidence type="ECO:0000256" key="9">
    <source>
        <dbReference type="ARBA" id="ARBA00023114"/>
    </source>
</evidence>
<dbReference type="Proteomes" id="UP001385951">
    <property type="component" value="Unassembled WGS sequence"/>
</dbReference>
<reference evidence="15 16" key="1">
    <citation type="submission" date="2022-09" db="EMBL/GenBank/DDBJ databases">
        <authorList>
            <person name="Palmer J.M."/>
        </authorList>
    </citation>
    <scope>NUCLEOTIDE SEQUENCE [LARGE SCALE GENOMIC DNA]</scope>
    <source>
        <strain evidence="15 16">DSM 7382</strain>
    </source>
</reference>
<evidence type="ECO:0000256" key="5">
    <source>
        <dbReference type="ARBA" id="ARBA00022692"/>
    </source>
</evidence>
<evidence type="ECO:0000256" key="2">
    <source>
        <dbReference type="ARBA" id="ARBA00010510"/>
    </source>
</evidence>
<evidence type="ECO:0000256" key="14">
    <source>
        <dbReference type="SAM" id="MobiDB-lite"/>
    </source>
</evidence>
<comment type="similarity">
    <text evidence="2">Belongs to the Tom40 family.</text>
</comment>
<evidence type="ECO:0000256" key="4">
    <source>
        <dbReference type="ARBA" id="ARBA00022452"/>
    </source>
</evidence>
<accession>A0AAW0GJ72</accession>
<evidence type="ECO:0000256" key="6">
    <source>
        <dbReference type="ARBA" id="ARBA00022787"/>
    </source>
</evidence>
<keyword evidence="5" id="KW-0812">Transmembrane</keyword>
<keyword evidence="7" id="KW-0653">Protein transport</keyword>
<keyword evidence="6" id="KW-1000">Mitochondrion outer membrane</keyword>
<organism evidence="15 16">
    <name type="scientific">Cerrena zonata</name>
    <dbReference type="NCBI Taxonomy" id="2478898"/>
    <lineage>
        <taxon>Eukaryota</taxon>
        <taxon>Fungi</taxon>
        <taxon>Dikarya</taxon>
        <taxon>Basidiomycota</taxon>
        <taxon>Agaricomycotina</taxon>
        <taxon>Agaricomycetes</taxon>
        <taxon>Polyporales</taxon>
        <taxon>Cerrenaceae</taxon>
        <taxon>Cerrena</taxon>
    </lineage>
</organism>
<dbReference type="FunFam" id="2.40.160.10:FF:000009">
    <property type="entry name" value="Mitochondrial import receptor subunit TOM40"/>
    <property type="match status" value="1"/>
</dbReference>
<evidence type="ECO:0000256" key="8">
    <source>
        <dbReference type="ARBA" id="ARBA00023065"/>
    </source>
</evidence>
<evidence type="ECO:0000256" key="11">
    <source>
        <dbReference type="ARBA" id="ARBA00023136"/>
    </source>
</evidence>
<keyword evidence="3" id="KW-0813">Transport</keyword>
<protein>
    <recommendedName>
        <fullName evidence="13">Translocase of outer membrane 40 kDa subunit</fullName>
    </recommendedName>
</protein>
<evidence type="ECO:0000313" key="15">
    <source>
        <dbReference type="EMBL" id="KAK7693703.1"/>
    </source>
</evidence>
<dbReference type="AlphaFoldDB" id="A0AAW0GJ72"/>
<dbReference type="Pfam" id="PF01459">
    <property type="entry name" value="Porin_3"/>
    <property type="match status" value="1"/>
</dbReference>
<dbReference type="InterPro" id="IPR027246">
    <property type="entry name" value="Porin_Euk/Tom40"/>
</dbReference>
<dbReference type="GO" id="GO:0008320">
    <property type="term" value="F:protein transmembrane transporter activity"/>
    <property type="evidence" value="ECO:0007669"/>
    <property type="project" value="InterPro"/>
</dbReference>
<dbReference type="Gene3D" id="2.40.160.10">
    <property type="entry name" value="Porin"/>
    <property type="match status" value="1"/>
</dbReference>
<keyword evidence="11" id="KW-0472">Membrane</keyword>
<dbReference type="InterPro" id="IPR023614">
    <property type="entry name" value="Porin_dom_sf"/>
</dbReference>
<dbReference type="GO" id="GO:0046930">
    <property type="term" value="C:pore complex"/>
    <property type="evidence" value="ECO:0007669"/>
    <property type="project" value="UniProtKB-KW"/>
</dbReference>
<evidence type="ECO:0000256" key="12">
    <source>
        <dbReference type="ARBA" id="ARBA00053390"/>
    </source>
</evidence>
<evidence type="ECO:0000256" key="13">
    <source>
        <dbReference type="ARBA" id="ARBA00078731"/>
    </source>
</evidence>
<dbReference type="PANTHER" id="PTHR10802">
    <property type="entry name" value="MITOCHONDRIAL IMPORT RECEPTOR SUBUNIT TOM40"/>
    <property type="match status" value="1"/>
</dbReference>
<keyword evidence="8" id="KW-0406">Ion transport</keyword>
<keyword evidence="10" id="KW-0496">Mitochondrion</keyword>